<evidence type="ECO:0000256" key="2">
    <source>
        <dbReference type="ARBA" id="ARBA00009359"/>
    </source>
</evidence>
<dbReference type="PANTHER" id="PTHR28680">
    <property type="entry name" value="CENTROMERE PROTEIN X"/>
    <property type="match status" value="1"/>
</dbReference>
<dbReference type="GO" id="GO:0000712">
    <property type="term" value="P:resolution of meiotic recombination intermediates"/>
    <property type="evidence" value="ECO:0000318"/>
    <property type="project" value="GO_Central"/>
</dbReference>
<dbReference type="Gene3D" id="6.10.130.30">
    <property type="match status" value="1"/>
</dbReference>
<keyword evidence="4" id="KW-0238">DNA-binding</keyword>
<dbReference type="OrthoDB" id="2500381at2759"/>
<evidence type="ECO:0000256" key="6">
    <source>
        <dbReference type="ARBA" id="ARBA00023242"/>
    </source>
</evidence>
<comment type="caution">
    <text evidence="7">The sequence shown here is derived from an EMBL/GenBank/DDBJ whole genome shotgun (WGS) entry which is preliminary data.</text>
</comment>
<dbReference type="STRING" id="29655.A0A0K9Q020"/>
<dbReference type="GO" id="GO:0071821">
    <property type="term" value="C:FANCM-MHF complex"/>
    <property type="evidence" value="ECO:0000318"/>
    <property type="project" value="GO_Central"/>
</dbReference>
<dbReference type="InterPro" id="IPR018552">
    <property type="entry name" value="CENP-X"/>
</dbReference>
<dbReference type="GO" id="GO:0003677">
    <property type="term" value="F:DNA binding"/>
    <property type="evidence" value="ECO:0007669"/>
    <property type="project" value="UniProtKB-KW"/>
</dbReference>
<dbReference type="AlphaFoldDB" id="A0A0K9Q020"/>
<organism evidence="7 8">
    <name type="scientific">Zostera marina</name>
    <name type="common">Eelgrass</name>
    <dbReference type="NCBI Taxonomy" id="29655"/>
    <lineage>
        <taxon>Eukaryota</taxon>
        <taxon>Viridiplantae</taxon>
        <taxon>Streptophyta</taxon>
        <taxon>Embryophyta</taxon>
        <taxon>Tracheophyta</taxon>
        <taxon>Spermatophyta</taxon>
        <taxon>Magnoliopsida</taxon>
        <taxon>Liliopsida</taxon>
        <taxon>Zosteraceae</taxon>
        <taxon>Zostera</taxon>
    </lineage>
</organism>
<evidence type="ECO:0000256" key="3">
    <source>
        <dbReference type="ARBA" id="ARBA00022763"/>
    </source>
</evidence>
<comment type="similarity">
    <text evidence="2">Belongs to the CENP-X/MHF2 family.</text>
</comment>
<name>A0A0K9Q020_ZOSMR</name>
<evidence type="ECO:0000256" key="5">
    <source>
        <dbReference type="ARBA" id="ARBA00023204"/>
    </source>
</evidence>
<dbReference type="Pfam" id="PF09415">
    <property type="entry name" value="CENP-X"/>
    <property type="match status" value="1"/>
</dbReference>
<comment type="subcellular location">
    <subcellularLocation>
        <location evidence="1">Nucleus</location>
    </subcellularLocation>
</comment>
<dbReference type="CDD" id="cd22921">
    <property type="entry name" value="HFD_CENP-X"/>
    <property type="match status" value="1"/>
</dbReference>
<dbReference type="GO" id="GO:0031297">
    <property type="term" value="P:replication fork processing"/>
    <property type="evidence" value="ECO:0000318"/>
    <property type="project" value="GO_Central"/>
</dbReference>
<dbReference type="GO" id="GO:0006281">
    <property type="term" value="P:DNA repair"/>
    <property type="evidence" value="ECO:0007669"/>
    <property type="project" value="UniProtKB-KW"/>
</dbReference>
<proteinExistence type="inferred from homology"/>
<dbReference type="PANTHER" id="PTHR28680:SF1">
    <property type="entry name" value="CENTROMERE PROTEIN X"/>
    <property type="match status" value="1"/>
</dbReference>
<keyword evidence="8" id="KW-1185">Reference proteome</keyword>
<protein>
    <recommendedName>
        <fullName evidence="9">Centromere protein X</fullName>
    </recommendedName>
</protein>
<sequence length="101" mass="11229">METPPAFDSEVINAIFKNVWIKSSKEKKDEVDVIEVGASGTSKRNRLITAKPDALKLSCQLLQEFVTEAVQRSADIVEDEGGSKIEATHLERTLPQLLLDF</sequence>
<keyword evidence="3" id="KW-0227">DNA damage</keyword>
<dbReference type="GO" id="GO:0051382">
    <property type="term" value="P:kinetochore assembly"/>
    <property type="evidence" value="ECO:0007669"/>
    <property type="project" value="InterPro"/>
</dbReference>
<reference evidence="8" key="1">
    <citation type="journal article" date="2016" name="Nature">
        <title>The genome of the seagrass Zostera marina reveals angiosperm adaptation to the sea.</title>
        <authorList>
            <person name="Olsen J.L."/>
            <person name="Rouze P."/>
            <person name="Verhelst B."/>
            <person name="Lin Y.-C."/>
            <person name="Bayer T."/>
            <person name="Collen J."/>
            <person name="Dattolo E."/>
            <person name="De Paoli E."/>
            <person name="Dittami S."/>
            <person name="Maumus F."/>
            <person name="Michel G."/>
            <person name="Kersting A."/>
            <person name="Lauritano C."/>
            <person name="Lohaus R."/>
            <person name="Toepel M."/>
            <person name="Tonon T."/>
            <person name="Vanneste K."/>
            <person name="Amirebrahimi M."/>
            <person name="Brakel J."/>
            <person name="Bostroem C."/>
            <person name="Chovatia M."/>
            <person name="Grimwood J."/>
            <person name="Jenkins J.W."/>
            <person name="Jueterbock A."/>
            <person name="Mraz A."/>
            <person name="Stam W.T."/>
            <person name="Tice H."/>
            <person name="Bornberg-Bauer E."/>
            <person name="Green P.J."/>
            <person name="Pearson G.A."/>
            <person name="Procaccini G."/>
            <person name="Duarte C.M."/>
            <person name="Schmutz J."/>
            <person name="Reusch T.B.H."/>
            <person name="Van de Peer Y."/>
        </authorList>
    </citation>
    <scope>NUCLEOTIDE SEQUENCE [LARGE SCALE GENOMIC DNA]</scope>
    <source>
        <strain evidence="8">cv. Finnish</strain>
    </source>
</reference>
<evidence type="ECO:0000256" key="4">
    <source>
        <dbReference type="ARBA" id="ARBA00023125"/>
    </source>
</evidence>
<keyword evidence="5" id="KW-0234">DNA repair</keyword>
<evidence type="ECO:0000256" key="1">
    <source>
        <dbReference type="ARBA" id="ARBA00004123"/>
    </source>
</evidence>
<evidence type="ECO:0000313" key="7">
    <source>
        <dbReference type="EMBL" id="KMZ74638.1"/>
    </source>
</evidence>
<dbReference type="OMA" id="FRRAQME"/>
<evidence type="ECO:0000313" key="8">
    <source>
        <dbReference type="Proteomes" id="UP000036987"/>
    </source>
</evidence>
<evidence type="ECO:0008006" key="9">
    <source>
        <dbReference type="Google" id="ProtNLM"/>
    </source>
</evidence>
<dbReference type="EMBL" id="LFYR01000265">
    <property type="protein sequence ID" value="KMZ74638.1"/>
    <property type="molecule type" value="Genomic_DNA"/>
</dbReference>
<accession>A0A0K9Q020</accession>
<gene>
    <name evidence="7" type="ORF">ZOSMA_124G00290</name>
</gene>
<dbReference type="Proteomes" id="UP000036987">
    <property type="component" value="Unassembled WGS sequence"/>
</dbReference>
<keyword evidence="6" id="KW-0539">Nucleus</keyword>